<reference evidence="2 3" key="1">
    <citation type="submission" date="2015-01" db="EMBL/GenBank/DDBJ databases">
        <title>The Genome Sequence of Cladophialophora immunda CBS83496.</title>
        <authorList>
            <consortium name="The Broad Institute Genomics Platform"/>
            <person name="Cuomo C."/>
            <person name="de Hoog S."/>
            <person name="Gorbushina A."/>
            <person name="Stielow B."/>
            <person name="Teixiera M."/>
            <person name="Abouelleil A."/>
            <person name="Chapman S.B."/>
            <person name="Priest M."/>
            <person name="Young S.K."/>
            <person name="Wortman J."/>
            <person name="Nusbaum C."/>
            <person name="Birren B."/>
        </authorList>
    </citation>
    <scope>NUCLEOTIDE SEQUENCE [LARGE SCALE GENOMIC DNA]</scope>
    <source>
        <strain evidence="2 3">CBS 83496</strain>
    </source>
</reference>
<dbReference type="RefSeq" id="XP_016246676.1">
    <property type="nucleotide sequence ID" value="XM_016396820.1"/>
</dbReference>
<dbReference type="VEuPathDB" id="FungiDB:PV07_09553"/>
<dbReference type="AlphaFoldDB" id="A0A0D2C7K6"/>
<evidence type="ECO:0000313" key="2">
    <source>
        <dbReference type="EMBL" id="KIW26460.1"/>
    </source>
</evidence>
<evidence type="ECO:0000256" key="1">
    <source>
        <dbReference type="SAM" id="MobiDB-lite"/>
    </source>
</evidence>
<dbReference type="GeneID" id="27348747"/>
<dbReference type="Proteomes" id="UP000054466">
    <property type="component" value="Unassembled WGS sequence"/>
</dbReference>
<gene>
    <name evidence="2" type="ORF">PV07_09553</name>
</gene>
<dbReference type="EMBL" id="KN847044">
    <property type="protein sequence ID" value="KIW26460.1"/>
    <property type="molecule type" value="Genomic_DNA"/>
</dbReference>
<protein>
    <submittedName>
        <fullName evidence="2">Uncharacterized protein</fullName>
    </submittedName>
</protein>
<feature type="compositionally biased region" description="Basic and acidic residues" evidence="1">
    <location>
        <begin position="79"/>
        <end position="90"/>
    </location>
</feature>
<sequence length="110" mass="12486">MPNQRVLFPYPFQYHRTRCTAAAARSAPTDPHVRPERTCGRACVPKQILLHMRLATFCRHFANAVLAVSSDRLCLPLDSRREKSPKHPDLEAAVPDWRPKLLSTTPQTSL</sequence>
<name>A0A0D2C7K6_9EURO</name>
<keyword evidence="3" id="KW-1185">Reference proteome</keyword>
<dbReference type="HOGENOM" id="CLU_2170803_0_0_1"/>
<accession>A0A0D2C7K6</accession>
<proteinExistence type="predicted"/>
<feature type="region of interest" description="Disordered" evidence="1">
    <location>
        <begin position="79"/>
        <end position="110"/>
    </location>
</feature>
<evidence type="ECO:0000313" key="3">
    <source>
        <dbReference type="Proteomes" id="UP000054466"/>
    </source>
</evidence>
<organism evidence="2 3">
    <name type="scientific">Cladophialophora immunda</name>
    <dbReference type="NCBI Taxonomy" id="569365"/>
    <lineage>
        <taxon>Eukaryota</taxon>
        <taxon>Fungi</taxon>
        <taxon>Dikarya</taxon>
        <taxon>Ascomycota</taxon>
        <taxon>Pezizomycotina</taxon>
        <taxon>Eurotiomycetes</taxon>
        <taxon>Chaetothyriomycetidae</taxon>
        <taxon>Chaetothyriales</taxon>
        <taxon>Herpotrichiellaceae</taxon>
        <taxon>Cladophialophora</taxon>
    </lineage>
</organism>